<protein>
    <submittedName>
        <fullName evidence="1">Uncharacterized protein</fullName>
    </submittedName>
</protein>
<geneLocation type="plasmid" evidence="1 2">
    <name>pPN3F2_2</name>
</geneLocation>
<dbReference type="KEGG" id="saes:HBH39_19385"/>
<gene>
    <name evidence="1" type="ORF">HBH39_19385</name>
</gene>
<evidence type="ECO:0000313" key="2">
    <source>
        <dbReference type="Proteomes" id="UP000502608"/>
    </source>
</evidence>
<keyword evidence="2" id="KW-1185">Reference proteome</keyword>
<dbReference type="AlphaFoldDB" id="A0A6G9QPJ7"/>
<proteinExistence type="predicted"/>
<organism evidence="1 2">
    <name type="scientific">Shewanella aestuarii</name>
    <dbReference type="NCBI Taxonomy" id="1028752"/>
    <lineage>
        <taxon>Bacteria</taxon>
        <taxon>Pseudomonadati</taxon>
        <taxon>Pseudomonadota</taxon>
        <taxon>Gammaproteobacteria</taxon>
        <taxon>Alteromonadales</taxon>
        <taxon>Shewanellaceae</taxon>
        <taxon>Shewanella</taxon>
    </lineage>
</organism>
<dbReference type="EMBL" id="CP050315">
    <property type="protein sequence ID" value="QIR16486.1"/>
    <property type="molecule type" value="Genomic_DNA"/>
</dbReference>
<accession>A0A6G9QPJ7</accession>
<name>A0A6G9QPJ7_9GAMM</name>
<evidence type="ECO:0000313" key="1">
    <source>
        <dbReference type="EMBL" id="QIR16486.1"/>
    </source>
</evidence>
<keyword evidence="1" id="KW-0614">Plasmid</keyword>
<sequence length="1235" mass="142786">MQQITLSDCLLFAEFCSDRIEFNKYKIYYDAAKENYWLQQCYAVIDNKVPYRKEAPAIETPAIETPAIETPAIETPAIETPDIGPSKSREIKGKKRERIPLSFERCVELAKQCQSRSEFHKKHHGALVYLRKNKRLQECYKQAGLEHKYDNTTYTFEDCVELAKQCQSRTEFHKKYHNASAFLIREKRLDDCFDEAGLSKFNSKYSYETCVELAKQCATRDEFNKKHRGALAFLRKINRHQDCFNEAGLKSQYGNITYTFASCVELAKQCQSRTEFHKKYPSASAFLNKKKRLEECFNAACLPVYKSKHTYESCVALAKQCTTRVEFSRKHGGAFGFLRKINRLQECYKEAGLARRVRKADPSSYTFASCVELAKQCQSRTEFHKKYPIASSFLNREKRLDDCFDEAGLGRYKSKYSYEKCVELAKHCATRAEFSKKNGGALTYLRNNNLIEKCFNEAGLVPGIRRKDPTIYTFEICVELAKQCATRSEFNKKYGSAAAFLYQEKRAEDCFNEAGLGDNKQKKTSKYTYEICVKLAKQCANRTAFIKKYGGAAEFLSRENRLEECFIQAGLSINKSKYSYEGCVGLAKQCQSRSEFHKKYGSAAVFLMRQKRLEDCFVEAGLGKYQSKFSYEKCVELAKHCATRTEFYKKHCGAYIFLIKNNRLDECFNEAGLRKYTSKYSYDVCLELAKQCATRAEFNKKHAYASKELRRQNRLEDCFNEAGLKQSESKFSYEVCVGLAKQCESRAEFNKKHCGASGFLTKNNRLEECFNEAGLSKYKSKYSYEVCLELAKQCATRAEFNKKHCGASRFLIKNNRLEEFFNEAGLSKYKSKLSYEVCVGLAKQCKSRGEFYKKHAYASKELRRQNRLEDCFNEAGLKQSESKFSYEVCVGLAKQCKSRGEFARKHYGASLFLRRINRRDECFAEAGLVHGKLNGKLALYTFKSCVELAKQCQTRSEFRKKYTGAISYLYRHNKLEQCYAEAGLQKTYNSVPPASLTFEYCVELAKQCNSCTEFSRKHSSHLKFLNEHELRVKCFIEAGLKRVVYSYKKCLQLAKECDSRSEFVTQYPNEVEFLMLKDRLDECMDEANLPADAVIVTYDECVYLAKQCLTRDEFSQRFPNALRYLKEHNRLDECYAEAGLKCINNDEKPFTLHEQKLIDSVFSDGFWKESFSAAQLTEISFAFIGSEDIDDFRFNKPKLYKAIIKNGKLPQLRALFHKKESARLKQQHLTDAENV</sequence>
<dbReference type="Proteomes" id="UP000502608">
    <property type="component" value="Plasmid pPN3F2_2"/>
</dbReference>
<dbReference type="RefSeq" id="WP_167680314.1">
    <property type="nucleotide sequence ID" value="NZ_CP050315.1"/>
</dbReference>
<reference evidence="1 2" key="1">
    <citation type="submission" date="2020-03" db="EMBL/GenBank/DDBJ databases">
        <title>Complete genome sequence of Shewanella sp.</title>
        <authorList>
            <person name="Kim Y.-S."/>
            <person name="Kim S.-J."/>
            <person name="Jung H.-K."/>
            <person name="Kim K.-H."/>
        </authorList>
    </citation>
    <scope>NUCLEOTIDE SEQUENCE [LARGE SCALE GENOMIC DNA]</scope>
    <source>
        <strain evidence="1 2">PN3F2</strain>
        <plasmid evidence="1 2">pPN3F2_2</plasmid>
    </source>
</reference>